<keyword evidence="1" id="KW-0408">Iron</keyword>
<comment type="caution">
    <text evidence="3">The sequence shown here is derived from an EMBL/GenBank/DDBJ whole genome shotgun (WGS) entry which is preliminary data.</text>
</comment>
<gene>
    <name evidence="3" type="ORF">HMN09_01361400</name>
</gene>
<keyword evidence="4" id="KW-1185">Reference proteome</keyword>
<evidence type="ECO:0000256" key="1">
    <source>
        <dbReference type="RuleBase" id="RU003682"/>
    </source>
</evidence>
<dbReference type="AlphaFoldDB" id="A0A8H6VQZ5"/>
<dbReference type="InterPro" id="IPR026992">
    <property type="entry name" value="DIOX_N"/>
</dbReference>
<evidence type="ECO:0000259" key="2">
    <source>
        <dbReference type="PROSITE" id="PS51471"/>
    </source>
</evidence>
<dbReference type="SUPFAM" id="SSF51197">
    <property type="entry name" value="Clavaminate synthase-like"/>
    <property type="match status" value="1"/>
</dbReference>
<dbReference type="GO" id="GO:0046872">
    <property type="term" value="F:metal ion binding"/>
    <property type="evidence" value="ECO:0007669"/>
    <property type="project" value="UniProtKB-KW"/>
</dbReference>
<feature type="domain" description="Fe2OG dioxygenase" evidence="2">
    <location>
        <begin position="152"/>
        <end position="256"/>
    </location>
</feature>
<dbReference type="GO" id="GO:0016491">
    <property type="term" value="F:oxidoreductase activity"/>
    <property type="evidence" value="ECO:0007669"/>
    <property type="project" value="UniProtKB-KW"/>
</dbReference>
<dbReference type="Pfam" id="PF03171">
    <property type="entry name" value="2OG-FeII_Oxy"/>
    <property type="match status" value="1"/>
</dbReference>
<dbReference type="Gene3D" id="2.60.120.330">
    <property type="entry name" value="B-lactam Antibiotic, Isopenicillin N Synthase, Chain"/>
    <property type="match status" value="2"/>
</dbReference>
<accession>A0A8H6VQZ5</accession>
<comment type="similarity">
    <text evidence="1">Belongs to the iron/ascorbate-dependent oxidoreductase family.</text>
</comment>
<sequence>MDSLPPFPDDVPTHPLLVVDYALVQAGDKAEVERLWAAATTLRFWYLKSHGTDDEVRRMFEMGEKTMALPLEEKMLHEQDDDGNSFGYRMAAATAIDATGTPGSAEFINVAKDNTLGAWPDRARPLVLPTVDARMESTVRPFVEKTLALNMTILDCEARVICSPPAAAGARAIGPHTDFGSLSVLHNSLGGLQVFVPGAQEWQYVKPVPGYAICNIGDALTIFSGGLLRSSLHRVITPPGLQGTHTRFFLVLFTRPANSVVLRSLEDLSPVVAGAVATSSDPSKYKPGVTAFEWFTRRVKNQRVKNRKGSETWIASRGNGAYRACHGRGAHGRGAPGGAAMSAKWNWASV</sequence>
<dbReference type="PANTHER" id="PTHR47990">
    <property type="entry name" value="2-OXOGLUTARATE (2OG) AND FE(II)-DEPENDENT OXYGENASE SUPERFAMILY PROTEIN-RELATED"/>
    <property type="match status" value="1"/>
</dbReference>
<dbReference type="Proteomes" id="UP000613580">
    <property type="component" value="Unassembled WGS sequence"/>
</dbReference>
<dbReference type="PROSITE" id="PS51471">
    <property type="entry name" value="FE2OG_OXY"/>
    <property type="match status" value="1"/>
</dbReference>
<dbReference type="InterPro" id="IPR044861">
    <property type="entry name" value="IPNS-like_FE2OG_OXY"/>
</dbReference>
<dbReference type="OrthoDB" id="406156at2759"/>
<evidence type="ECO:0000313" key="3">
    <source>
        <dbReference type="EMBL" id="KAF7288796.1"/>
    </source>
</evidence>
<keyword evidence="1" id="KW-0479">Metal-binding</keyword>
<dbReference type="InterPro" id="IPR027443">
    <property type="entry name" value="IPNS-like_sf"/>
</dbReference>
<dbReference type="EMBL" id="JACAZE010000031">
    <property type="protein sequence ID" value="KAF7288796.1"/>
    <property type="molecule type" value="Genomic_DNA"/>
</dbReference>
<dbReference type="InterPro" id="IPR005123">
    <property type="entry name" value="Oxoglu/Fe-dep_dioxygenase_dom"/>
</dbReference>
<evidence type="ECO:0000313" key="4">
    <source>
        <dbReference type="Proteomes" id="UP000613580"/>
    </source>
</evidence>
<organism evidence="3 4">
    <name type="scientific">Mycena chlorophos</name>
    <name type="common">Agaric fungus</name>
    <name type="synonym">Agaricus chlorophos</name>
    <dbReference type="NCBI Taxonomy" id="658473"/>
    <lineage>
        <taxon>Eukaryota</taxon>
        <taxon>Fungi</taxon>
        <taxon>Dikarya</taxon>
        <taxon>Basidiomycota</taxon>
        <taxon>Agaricomycotina</taxon>
        <taxon>Agaricomycetes</taxon>
        <taxon>Agaricomycetidae</taxon>
        <taxon>Agaricales</taxon>
        <taxon>Marasmiineae</taxon>
        <taxon>Mycenaceae</taxon>
        <taxon>Mycena</taxon>
    </lineage>
</organism>
<dbReference type="Pfam" id="PF14226">
    <property type="entry name" value="DIOX_N"/>
    <property type="match status" value="1"/>
</dbReference>
<protein>
    <submittedName>
        <fullName evidence="3">Alternative oxidase</fullName>
    </submittedName>
</protein>
<name>A0A8H6VQZ5_MYCCL</name>
<dbReference type="InterPro" id="IPR050231">
    <property type="entry name" value="Iron_ascorbate_oxido_reductase"/>
</dbReference>
<proteinExistence type="inferred from homology"/>
<reference evidence="3" key="1">
    <citation type="submission" date="2020-05" db="EMBL/GenBank/DDBJ databases">
        <title>Mycena genomes resolve the evolution of fungal bioluminescence.</title>
        <authorList>
            <person name="Tsai I.J."/>
        </authorList>
    </citation>
    <scope>NUCLEOTIDE SEQUENCE</scope>
    <source>
        <strain evidence="3">110903Hualien_Pintung</strain>
    </source>
</reference>
<keyword evidence="1" id="KW-0560">Oxidoreductase</keyword>